<sequence>MSSAVLLSLHQQLKKCFETLKANKSVWDSELAECEPLMSSLGNLAVQLKALKNVQIANTPLANFPSLQERLHYKLSLAVDAVLGKLAEKMDAVQRVRDAISQQVSAVFQFYEKNTDTLDIAGCVSRSAICPSISDMLEWLQDAARYYRLQLVQRRNLLQSLTPSDLTLMETAPKRWESLHSASGERELQMHCVKYRSSWRLNECQLFYQVISTSCVGCCSQFGNEGSLKN</sequence>
<dbReference type="InterPro" id="IPR029159">
    <property type="entry name" value="CA109-like"/>
</dbReference>
<name>A0A7J6C0K8_9TELE</name>
<gene>
    <name evidence="1" type="ORF">G5714_018710</name>
</gene>
<dbReference type="PANTHER" id="PTHR16234:SF5">
    <property type="entry name" value="AFG2-INTERACTING RIBOSOME MATURATION FACTOR"/>
    <property type="match status" value="1"/>
</dbReference>
<comment type="caution">
    <text evidence="1">The sequence shown here is derived from an EMBL/GenBank/DDBJ whole genome shotgun (WGS) entry which is preliminary data.</text>
</comment>
<evidence type="ECO:0000313" key="2">
    <source>
        <dbReference type="Proteomes" id="UP000579812"/>
    </source>
</evidence>
<evidence type="ECO:0000313" key="1">
    <source>
        <dbReference type="EMBL" id="KAF4100514.1"/>
    </source>
</evidence>
<proteinExistence type="predicted"/>
<dbReference type="PANTHER" id="PTHR16234">
    <property type="entry name" value="SIMILAR TO HYPOTHETICAL PROTEIN FLJ20508"/>
    <property type="match status" value="1"/>
</dbReference>
<dbReference type="AlphaFoldDB" id="A0A7J6C0K8"/>
<dbReference type="Proteomes" id="UP000579812">
    <property type="component" value="Unassembled WGS sequence"/>
</dbReference>
<dbReference type="Pfam" id="PF15011">
    <property type="entry name" value="CA109-like"/>
    <property type="match status" value="1"/>
</dbReference>
<organism evidence="1 2">
    <name type="scientific">Onychostoma macrolepis</name>
    <dbReference type="NCBI Taxonomy" id="369639"/>
    <lineage>
        <taxon>Eukaryota</taxon>
        <taxon>Metazoa</taxon>
        <taxon>Chordata</taxon>
        <taxon>Craniata</taxon>
        <taxon>Vertebrata</taxon>
        <taxon>Euteleostomi</taxon>
        <taxon>Actinopterygii</taxon>
        <taxon>Neopterygii</taxon>
        <taxon>Teleostei</taxon>
        <taxon>Ostariophysi</taxon>
        <taxon>Cypriniformes</taxon>
        <taxon>Cyprinidae</taxon>
        <taxon>Acrossocheilinae</taxon>
        <taxon>Onychostoma</taxon>
    </lineage>
</organism>
<keyword evidence="2" id="KW-1185">Reference proteome</keyword>
<dbReference type="GO" id="GO:0005634">
    <property type="term" value="C:nucleus"/>
    <property type="evidence" value="ECO:0007669"/>
    <property type="project" value="TreeGrafter"/>
</dbReference>
<dbReference type="EMBL" id="JAAMOB010000019">
    <property type="protein sequence ID" value="KAF4100514.1"/>
    <property type="molecule type" value="Genomic_DNA"/>
</dbReference>
<dbReference type="GO" id="GO:0005737">
    <property type="term" value="C:cytoplasm"/>
    <property type="evidence" value="ECO:0007669"/>
    <property type="project" value="TreeGrafter"/>
</dbReference>
<reference evidence="1 2" key="1">
    <citation type="submission" date="2020-04" db="EMBL/GenBank/DDBJ databases">
        <title>Chromosome-level genome assembly of a cyprinid fish Onychostoma macrolepis by integration of Nanopore Sequencing, Bionano and Hi-C technology.</title>
        <authorList>
            <person name="Wang D."/>
        </authorList>
    </citation>
    <scope>NUCLEOTIDE SEQUENCE [LARGE SCALE GENOMIC DNA]</scope>
    <source>
        <strain evidence="1">SWU-2019</strain>
        <tissue evidence="1">Muscle</tissue>
    </source>
</reference>
<accession>A0A7J6C0K8</accession>
<protein>
    <submittedName>
        <fullName evidence="1">Uncharacterized protein</fullName>
    </submittedName>
</protein>